<comment type="caution">
    <text evidence="5">The sequence shown here is derived from an EMBL/GenBank/DDBJ whole genome shotgun (WGS) entry which is preliminary data.</text>
</comment>
<evidence type="ECO:0000259" key="4">
    <source>
        <dbReference type="PROSITE" id="PS50893"/>
    </source>
</evidence>
<dbReference type="EMBL" id="JBCLPP010000007">
    <property type="protein sequence ID" value="MEY8244715.1"/>
    <property type="molecule type" value="Genomic_DNA"/>
</dbReference>
<dbReference type="PANTHER" id="PTHR24220:SF689">
    <property type="entry name" value="LIPOPROTEIN-RELEASING SYSTEM ATP-BINDING PROTEIN LOLD"/>
    <property type="match status" value="1"/>
</dbReference>
<evidence type="ECO:0000256" key="3">
    <source>
        <dbReference type="ARBA" id="ARBA00022840"/>
    </source>
</evidence>
<protein>
    <submittedName>
        <fullName evidence="5">ATP-binding cassette domain-containing protein</fullName>
    </submittedName>
</protein>
<keyword evidence="6" id="KW-1185">Reference proteome</keyword>
<evidence type="ECO:0000256" key="2">
    <source>
        <dbReference type="ARBA" id="ARBA00022741"/>
    </source>
</evidence>
<dbReference type="InterPro" id="IPR015854">
    <property type="entry name" value="ABC_transpr_LolD-like"/>
</dbReference>
<reference evidence="5 6" key="1">
    <citation type="submission" date="2024-03" db="EMBL/GenBank/DDBJ databases">
        <title>Mouse gut bacterial collection (mGBC) of GemPharmatech.</title>
        <authorList>
            <person name="He Y."/>
            <person name="Dong L."/>
            <person name="Wu D."/>
            <person name="Gao X."/>
            <person name="Lin Z."/>
        </authorList>
    </citation>
    <scope>NUCLEOTIDE SEQUENCE [LARGE SCALE GENOMIC DNA]</scope>
    <source>
        <strain evidence="5 6">54-13</strain>
    </source>
</reference>
<keyword evidence="2" id="KW-0547">Nucleotide-binding</keyword>
<evidence type="ECO:0000313" key="6">
    <source>
        <dbReference type="Proteomes" id="UP001565200"/>
    </source>
</evidence>
<dbReference type="InterPro" id="IPR003439">
    <property type="entry name" value="ABC_transporter-like_ATP-bd"/>
</dbReference>
<keyword evidence="3 5" id="KW-0067">ATP-binding</keyword>
<sequence>MKHIGDIVLHGVLPSVFAGISGRESQVWLKEVVFRRGETCLVEAESGVGKSSLCSFIYGSRHDYLGSITVDGEDMRRFTVGRLCDMRVHNVSLLPQEMRLFPELTVMENIDIKNRLTSWKTRKDILSMLERMEIADKADEPVRRLSIGQQQRVAVVRALCQPFDFLLLDEPVSHLDMRNNSIVADVIAGEAAVQGAGIIATSVGYNINLDFDRTLRL</sequence>
<gene>
    <name evidence="5" type="ORF">AAK873_03650</name>
</gene>
<dbReference type="Gene3D" id="3.40.50.300">
    <property type="entry name" value="P-loop containing nucleotide triphosphate hydrolases"/>
    <property type="match status" value="1"/>
</dbReference>
<dbReference type="SMART" id="SM00382">
    <property type="entry name" value="AAA"/>
    <property type="match status" value="1"/>
</dbReference>
<accession>A0ABV4CWV2</accession>
<dbReference type="InterPro" id="IPR027417">
    <property type="entry name" value="P-loop_NTPase"/>
</dbReference>
<dbReference type="Proteomes" id="UP001565200">
    <property type="component" value="Unassembled WGS sequence"/>
</dbReference>
<proteinExistence type="inferred from homology"/>
<dbReference type="PROSITE" id="PS50893">
    <property type="entry name" value="ABC_TRANSPORTER_2"/>
    <property type="match status" value="1"/>
</dbReference>
<dbReference type="PANTHER" id="PTHR24220">
    <property type="entry name" value="IMPORT ATP-BINDING PROTEIN"/>
    <property type="match status" value="1"/>
</dbReference>
<evidence type="ECO:0000256" key="1">
    <source>
        <dbReference type="ARBA" id="ARBA00005417"/>
    </source>
</evidence>
<dbReference type="GO" id="GO:0005524">
    <property type="term" value="F:ATP binding"/>
    <property type="evidence" value="ECO:0007669"/>
    <property type="project" value="UniProtKB-KW"/>
</dbReference>
<feature type="domain" description="ABC transporter" evidence="4">
    <location>
        <begin position="7"/>
        <end position="217"/>
    </location>
</feature>
<comment type="similarity">
    <text evidence="1">Belongs to the ABC transporter superfamily.</text>
</comment>
<dbReference type="InterPro" id="IPR003593">
    <property type="entry name" value="AAA+_ATPase"/>
</dbReference>
<evidence type="ECO:0000313" key="5">
    <source>
        <dbReference type="EMBL" id="MEY8244715.1"/>
    </source>
</evidence>
<dbReference type="Pfam" id="PF00005">
    <property type="entry name" value="ABC_tran"/>
    <property type="match status" value="1"/>
</dbReference>
<organism evidence="5 6">
    <name type="scientific">Heminiphilus faecis</name>
    <dbReference type="NCBI Taxonomy" id="2601703"/>
    <lineage>
        <taxon>Bacteria</taxon>
        <taxon>Pseudomonadati</taxon>
        <taxon>Bacteroidota</taxon>
        <taxon>Bacteroidia</taxon>
        <taxon>Bacteroidales</taxon>
        <taxon>Muribaculaceae</taxon>
        <taxon>Heminiphilus</taxon>
    </lineage>
</organism>
<name>A0ABV4CWV2_9BACT</name>
<dbReference type="SUPFAM" id="SSF52540">
    <property type="entry name" value="P-loop containing nucleoside triphosphate hydrolases"/>
    <property type="match status" value="1"/>
</dbReference>